<dbReference type="SMART" id="SM00418">
    <property type="entry name" value="HTH_ARSR"/>
    <property type="match status" value="1"/>
</dbReference>
<dbReference type="CDD" id="cd00090">
    <property type="entry name" value="HTH_ARSR"/>
    <property type="match status" value="1"/>
</dbReference>
<dbReference type="Gene3D" id="1.10.10.10">
    <property type="entry name" value="Winged helix-like DNA-binding domain superfamily/Winged helix DNA-binding domain"/>
    <property type="match status" value="1"/>
</dbReference>
<reference evidence="7 8" key="2">
    <citation type="submission" date="2015-07" db="EMBL/GenBank/DDBJ databases">
        <title>Genome sequence of Levilinea saccharolytica DSM 16555.</title>
        <authorList>
            <person name="Hemp J."/>
            <person name="Ward L.M."/>
            <person name="Pace L.A."/>
            <person name="Fischer W.W."/>
        </authorList>
    </citation>
    <scope>NUCLEOTIDE SEQUENCE [LARGE SCALE GENOMIC DNA]</scope>
    <source>
        <strain evidence="7 8">KIBI-1</strain>
    </source>
</reference>
<dbReference type="EMBL" id="LGCM01000019">
    <property type="protein sequence ID" value="KPL87476.1"/>
    <property type="molecule type" value="Genomic_DNA"/>
</dbReference>
<dbReference type="NCBIfam" id="NF033788">
    <property type="entry name" value="HTH_metalloreg"/>
    <property type="match status" value="1"/>
</dbReference>
<protein>
    <submittedName>
        <fullName evidence="6">Predicted transcriptional regulators</fullName>
    </submittedName>
</protein>
<keyword evidence="4" id="KW-1133">Transmembrane helix</keyword>
<dbReference type="GO" id="GO:0003700">
    <property type="term" value="F:DNA-binding transcription factor activity"/>
    <property type="evidence" value="ECO:0007669"/>
    <property type="project" value="InterPro"/>
</dbReference>
<dbReference type="PRINTS" id="PR00778">
    <property type="entry name" value="HTHARSR"/>
</dbReference>
<dbReference type="OrthoDB" id="142007at2"/>
<evidence type="ECO:0000259" key="5">
    <source>
        <dbReference type="PROSITE" id="PS50987"/>
    </source>
</evidence>
<keyword evidence="1" id="KW-0805">Transcription regulation</keyword>
<feature type="transmembrane region" description="Helical" evidence="4">
    <location>
        <begin position="6"/>
        <end position="23"/>
    </location>
</feature>
<dbReference type="AlphaFoldDB" id="A0A0M8JQN8"/>
<keyword evidence="4" id="KW-0472">Membrane</keyword>
<dbReference type="SUPFAM" id="SSF46785">
    <property type="entry name" value="Winged helix' DNA-binding domain"/>
    <property type="match status" value="1"/>
</dbReference>
<dbReference type="PANTHER" id="PTHR33154">
    <property type="entry name" value="TRANSCRIPTIONAL REGULATOR, ARSR FAMILY"/>
    <property type="match status" value="1"/>
</dbReference>
<dbReference type="InterPro" id="IPR001845">
    <property type="entry name" value="HTH_ArsR_DNA-bd_dom"/>
</dbReference>
<dbReference type="InterPro" id="IPR051081">
    <property type="entry name" value="HTH_MetalResp_TranReg"/>
</dbReference>
<gene>
    <name evidence="7" type="ORF">ADN01_04835</name>
    <name evidence="6" type="ORF">LSAC_03579</name>
</gene>
<sequence length="353" mass="39666">MMTAIQWLNSSAFDFFISIFVLYHPDRFGLRMSWAAGARSRIPVEQREFLDLAQQFLPVPLTWLYRLNPLPQNAAQALAALAEIPPEEGLAAWMVDGSTPEKVREALAAAARQHGHSEVQRAVLRSGLLKYAAKPSAKAMQLYYEAAAEPGAFAERFRTAMQTYYQVFFSEEEERIQPLLTEALRSAQQQSAGKTVDAVVEELSRGVQVGDLERLQRVAVAASYWTSPLVFYTYPLPDTLLLVFGCRQEGQPLIPGGLVPETLIRTFKALGDPTRLRILRLLSQSPHTPTQLSRVLRLRPPTVVHHLTELRVCGLVHVLIQPGVERLYALRPEGLDLVQRGLHDYLNDPFEET</sequence>
<keyword evidence="4" id="KW-0812">Transmembrane</keyword>
<dbReference type="PANTHER" id="PTHR33154:SF35">
    <property type="entry name" value="TRANSCRIPTIONAL REGULATOR, ARSR FAMILY"/>
    <property type="match status" value="1"/>
</dbReference>
<dbReference type="InterPro" id="IPR011991">
    <property type="entry name" value="ArsR-like_HTH"/>
</dbReference>
<feature type="domain" description="HTH arsR-type" evidence="5">
    <location>
        <begin position="255"/>
        <end position="349"/>
    </location>
</feature>
<dbReference type="EMBL" id="DF967975">
    <property type="protein sequence ID" value="GAP19669.1"/>
    <property type="molecule type" value="Genomic_DNA"/>
</dbReference>
<proteinExistence type="predicted"/>
<evidence type="ECO:0000256" key="1">
    <source>
        <dbReference type="ARBA" id="ARBA00023015"/>
    </source>
</evidence>
<dbReference type="STRING" id="229921.ADN01_04835"/>
<dbReference type="InterPro" id="IPR036390">
    <property type="entry name" value="WH_DNA-bd_sf"/>
</dbReference>
<dbReference type="Pfam" id="PF01022">
    <property type="entry name" value="HTH_5"/>
    <property type="match status" value="1"/>
</dbReference>
<dbReference type="InterPro" id="IPR036388">
    <property type="entry name" value="WH-like_DNA-bd_sf"/>
</dbReference>
<accession>A0A0M8JQN8</accession>
<evidence type="ECO:0000256" key="3">
    <source>
        <dbReference type="ARBA" id="ARBA00023163"/>
    </source>
</evidence>
<evidence type="ECO:0000313" key="8">
    <source>
        <dbReference type="Proteomes" id="UP000050501"/>
    </source>
</evidence>
<dbReference type="GO" id="GO:0003677">
    <property type="term" value="F:DNA binding"/>
    <property type="evidence" value="ECO:0007669"/>
    <property type="project" value="UniProtKB-KW"/>
</dbReference>
<reference evidence="6" key="1">
    <citation type="journal article" date="2015" name="Genome Announc.">
        <title>Draft Genome Sequences of Anaerolinea thermolimosa IMO-1, Bellilinea caldifistulae GOMI-1, Leptolinea tardivitalis YMTK-2, Levilinea saccharolytica KIBI-1, Longilinea arvoryzae KOME-1, Previously Described as Members of the Class Anaerolineae (Chloroflexi).</title>
        <authorList>
            <person name="Matsuura N."/>
            <person name="Tourlousse M.D."/>
            <person name="Ohashi A."/>
            <person name="Hugenholtz P."/>
            <person name="Sekiguchi Y."/>
        </authorList>
    </citation>
    <scope>NUCLEOTIDE SEQUENCE</scope>
    <source>
        <strain evidence="6">KIBI-1</strain>
    </source>
</reference>
<dbReference type="PROSITE" id="PS50987">
    <property type="entry name" value="HTH_ARSR_2"/>
    <property type="match status" value="1"/>
</dbReference>
<organism evidence="6">
    <name type="scientific">Levilinea saccharolytica</name>
    <dbReference type="NCBI Taxonomy" id="229921"/>
    <lineage>
        <taxon>Bacteria</taxon>
        <taxon>Bacillati</taxon>
        <taxon>Chloroflexota</taxon>
        <taxon>Anaerolineae</taxon>
        <taxon>Anaerolineales</taxon>
        <taxon>Anaerolineaceae</taxon>
        <taxon>Levilinea</taxon>
    </lineage>
</organism>
<keyword evidence="3" id="KW-0804">Transcription</keyword>
<keyword evidence="8" id="KW-1185">Reference proteome</keyword>
<evidence type="ECO:0000313" key="7">
    <source>
        <dbReference type="EMBL" id="KPL87476.1"/>
    </source>
</evidence>
<dbReference type="Proteomes" id="UP000050501">
    <property type="component" value="Unassembled WGS sequence"/>
</dbReference>
<keyword evidence="2" id="KW-0238">DNA-binding</keyword>
<evidence type="ECO:0000256" key="4">
    <source>
        <dbReference type="SAM" id="Phobius"/>
    </source>
</evidence>
<evidence type="ECO:0000256" key="2">
    <source>
        <dbReference type="ARBA" id="ARBA00023125"/>
    </source>
</evidence>
<dbReference type="RefSeq" id="WP_062419926.1">
    <property type="nucleotide sequence ID" value="NZ_BBXZ01000188.1"/>
</dbReference>
<name>A0A0M8JQN8_9CHLR</name>
<evidence type="ECO:0000313" key="6">
    <source>
        <dbReference type="EMBL" id="GAP19669.1"/>
    </source>
</evidence>